<dbReference type="PANTHER" id="PTHR45846">
    <property type="entry name" value="TRNA-DIHYDROURIDINE(47) SYNTHASE [NAD(P)(+)]-LIKE"/>
    <property type="match status" value="1"/>
</dbReference>
<reference evidence="15 16" key="1">
    <citation type="journal article" date="2016" name="Nat. Commun.">
        <title>Thousands of microbial genomes shed light on interconnected biogeochemical processes in an aquifer system.</title>
        <authorList>
            <person name="Anantharaman K."/>
            <person name="Brown C.T."/>
            <person name="Hug L.A."/>
            <person name="Sharon I."/>
            <person name="Castelle C.J."/>
            <person name="Probst A.J."/>
            <person name="Thomas B.C."/>
            <person name="Singh A."/>
            <person name="Wilkins M.J."/>
            <person name="Karaoz U."/>
            <person name="Brodie E.L."/>
            <person name="Williams K.H."/>
            <person name="Hubbard S.S."/>
            <person name="Banfield J.F."/>
        </authorList>
    </citation>
    <scope>NUCLEOTIDE SEQUENCE [LARGE SCALE GENOMIC DNA]</scope>
</reference>
<dbReference type="Gene3D" id="3.20.20.70">
    <property type="entry name" value="Aldolase class I"/>
    <property type="match status" value="1"/>
</dbReference>
<keyword evidence="7" id="KW-0694">RNA-binding</keyword>
<keyword evidence="5 11" id="KW-0819">tRNA processing</keyword>
<evidence type="ECO:0000256" key="11">
    <source>
        <dbReference type="PIRNR" id="PIRNR006621"/>
    </source>
</evidence>
<comment type="caution">
    <text evidence="15">The sequence shown here is derived from an EMBL/GenBank/DDBJ whole genome shotgun (WGS) entry which is preliminary data.</text>
</comment>
<keyword evidence="8 11" id="KW-0560">Oxidoreductase</keyword>
<evidence type="ECO:0000256" key="6">
    <source>
        <dbReference type="ARBA" id="ARBA00022857"/>
    </source>
</evidence>
<comment type="similarity">
    <text evidence="11">Belongs to the dus family.</text>
</comment>
<evidence type="ECO:0000256" key="10">
    <source>
        <dbReference type="ARBA" id="ARBA00048802"/>
    </source>
</evidence>
<evidence type="ECO:0000256" key="9">
    <source>
        <dbReference type="ARBA" id="ARBA00048205"/>
    </source>
</evidence>
<feature type="active site" description="Proton donor" evidence="12">
    <location>
        <position position="103"/>
    </location>
</feature>
<organism evidence="15 16">
    <name type="scientific">Candidatus Daviesbacteria bacterium RIFCSPLOWO2_02_FULL_36_8</name>
    <dbReference type="NCBI Taxonomy" id="1797793"/>
    <lineage>
        <taxon>Bacteria</taxon>
        <taxon>Candidatus Daviesiibacteriota</taxon>
    </lineage>
</organism>
<comment type="catalytic activity">
    <reaction evidence="9">
        <text>a 5,6-dihydrouridine in tRNA + NADP(+) = a uridine in tRNA + NADPH + H(+)</text>
        <dbReference type="Rhea" id="RHEA:23624"/>
        <dbReference type="Rhea" id="RHEA-COMP:13339"/>
        <dbReference type="Rhea" id="RHEA-COMP:13887"/>
        <dbReference type="ChEBI" id="CHEBI:15378"/>
        <dbReference type="ChEBI" id="CHEBI:57783"/>
        <dbReference type="ChEBI" id="CHEBI:58349"/>
        <dbReference type="ChEBI" id="CHEBI:65315"/>
        <dbReference type="ChEBI" id="CHEBI:74443"/>
    </reaction>
</comment>
<keyword evidence="6" id="KW-0521">NADP</keyword>
<evidence type="ECO:0000256" key="4">
    <source>
        <dbReference type="ARBA" id="ARBA00022643"/>
    </source>
</evidence>
<evidence type="ECO:0000256" key="2">
    <source>
        <dbReference type="ARBA" id="ARBA00022555"/>
    </source>
</evidence>
<evidence type="ECO:0000313" key="16">
    <source>
        <dbReference type="Proteomes" id="UP000183317"/>
    </source>
</evidence>
<evidence type="ECO:0000256" key="12">
    <source>
        <dbReference type="PIRSR" id="PIRSR006621-1"/>
    </source>
</evidence>
<keyword evidence="3 11" id="KW-0285">Flavoprotein</keyword>
<evidence type="ECO:0000259" key="14">
    <source>
        <dbReference type="Pfam" id="PF01207"/>
    </source>
</evidence>
<dbReference type="InterPro" id="IPR001269">
    <property type="entry name" value="DUS_fam"/>
</dbReference>
<keyword evidence="13" id="KW-0547">Nucleotide-binding</keyword>
<comment type="catalytic activity">
    <reaction evidence="10">
        <text>a 5,6-dihydrouridine in tRNA + NAD(+) = a uridine in tRNA + NADH + H(+)</text>
        <dbReference type="Rhea" id="RHEA:54452"/>
        <dbReference type="Rhea" id="RHEA-COMP:13339"/>
        <dbReference type="Rhea" id="RHEA-COMP:13887"/>
        <dbReference type="ChEBI" id="CHEBI:15378"/>
        <dbReference type="ChEBI" id="CHEBI:57540"/>
        <dbReference type="ChEBI" id="CHEBI:57945"/>
        <dbReference type="ChEBI" id="CHEBI:65315"/>
        <dbReference type="ChEBI" id="CHEBI:74443"/>
    </reaction>
</comment>
<dbReference type="InterPro" id="IPR024036">
    <property type="entry name" value="tRNA-dHydroUridine_Synthase_C"/>
</dbReference>
<accession>A0A1F5MH27</accession>
<name>A0A1F5MH27_9BACT</name>
<dbReference type="EC" id="1.3.1.-" evidence="11"/>
<dbReference type="Pfam" id="PF01207">
    <property type="entry name" value="Dus"/>
    <property type="match status" value="1"/>
</dbReference>
<sequence>MNFWTKIKKPVMILAPMDGVTDTVFRQIVCKVGRPDVLFTEFVPVDAIVSPAQQKVIENSLRFDESERPIVAQIWGIDPEKFFESAKILAKLGFDGIDINMGCPTHDVIKKGACSALIKNPKLAKDIIMATIKGANGLPVSIKTRIGFDKLETENWVKSLLETPISALILHLRTAREMSKVPAHWEEIEKAVKLRNELKSNALIIGNGDVKSLKEAKDKCKKYGLDGIMIGRGIFENVYLFNDEIDPKKITPKQKIALLLDHLKLFKKTFGDKRHFELMKKFVKCYVNNFEGASEKREKLMSTKSLDELIKETRLLA</sequence>
<evidence type="ECO:0000313" key="15">
    <source>
        <dbReference type="EMBL" id="OGE64671.1"/>
    </source>
</evidence>
<evidence type="ECO:0000256" key="7">
    <source>
        <dbReference type="ARBA" id="ARBA00022884"/>
    </source>
</evidence>
<dbReference type="AlphaFoldDB" id="A0A1F5MH27"/>
<dbReference type="InterPro" id="IPR013785">
    <property type="entry name" value="Aldolase_TIM"/>
</dbReference>
<gene>
    <name evidence="15" type="ORF">A3J13_02255</name>
</gene>
<keyword evidence="2" id="KW-0820">tRNA-binding</keyword>
<protein>
    <recommendedName>
        <fullName evidence="11">tRNA-dihydrouridine synthase</fullName>
        <ecNumber evidence="11">1.3.1.-</ecNumber>
    </recommendedName>
</protein>
<feature type="binding site" evidence="13">
    <location>
        <position position="171"/>
    </location>
    <ligand>
        <name>FMN</name>
        <dbReference type="ChEBI" id="CHEBI:58210"/>
    </ligand>
</feature>
<dbReference type="EMBL" id="MFDU01000003">
    <property type="protein sequence ID" value="OGE64671.1"/>
    <property type="molecule type" value="Genomic_DNA"/>
</dbReference>
<comment type="cofactor">
    <cofactor evidence="11 13">
        <name>FMN</name>
        <dbReference type="ChEBI" id="CHEBI:58210"/>
    </cofactor>
</comment>
<dbReference type="Proteomes" id="UP000183317">
    <property type="component" value="Unassembled WGS sequence"/>
</dbReference>
<dbReference type="Gene3D" id="1.10.1200.80">
    <property type="entry name" value="Putative flavin oxidoreducatase, domain 2"/>
    <property type="match status" value="1"/>
</dbReference>
<dbReference type="InterPro" id="IPR035587">
    <property type="entry name" value="DUS-like_FMN-bd"/>
</dbReference>
<feature type="domain" description="DUS-like FMN-binding" evidence="14">
    <location>
        <begin position="13"/>
        <end position="309"/>
    </location>
</feature>
<feature type="binding site" evidence="13">
    <location>
        <position position="143"/>
    </location>
    <ligand>
        <name>FMN</name>
        <dbReference type="ChEBI" id="CHEBI:58210"/>
    </ligand>
</feature>
<proteinExistence type="inferred from homology"/>
<evidence type="ECO:0000256" key="1">
    <source>
        <dbReference type="ARBA" id="ARBA00002790"/>
    </source>
</evidence>
<dbReference type="SUPFAM" id="SSF51395">
    <property type="entry name" value="FMN-linked oxidoreductases"/>
    <property type="match status" value="1"/>
</dbReference>
<dbReference type="GO" id="GO:0050660">
    <property type="term" value="F:flavin adenine dinucleotide binding"/>
    <property type="evidence" value="ECO:0007669"/>
    <property type="project" value="InterPro"/>
</dbReference>
<keyword evidence="4 11" id="KW-0288">FMN</keyword>
<comment type="function">
    <text evidence="1 11">Catalyzes the synthesis of 5,6-dihydrouridine (D), a modified base found in the D-loop of most tRNAs, via the reduction of the C5-C6 double bond in target uridines.</text>
</comment>
<dbReference type="GO" id="GO:0000049">
    <property type="term" value="F:tRNA binding"/>
    <property type="evidence" value="ECO:0007669"/>
    <property type="project" value="UniProtKB-KW"/>
</dbReference>
<dbReference type="GO" id="GO:0017150">
    <property type="term" value="F:tRNA dihydrouridine synthase activity"/>
    <property type="evidence" value="ECO:0007669"/>
    <property type="project" value="InterPro"/>
</dbReference>
<dbReference type="CDD" id="cd02801">
    <property type="entry name" value="DUS_like_FMN"/>
    <property type="match status" value="1"/>
</dbReference>
<feature type="binding site" evidence="13">
    <location>
        <begin position="231"/>
        <end position="232"/>
    </location>
    <ligand>
        <name>FMN</name>
        <dbReference type="ChEBI" id="CHEBI:58210"/>
    </ligand>
</feature>
<evidence type="ECO:0000256" key="13">
    <source>
        <dbReference type="PIRSR" id="PIRSR006621-2"/>
    </source>
</evidence>
<evidence type="ECO:0000256" key="8">
    <source>
        <dbReference type="ARBA" id="ARBA00023002"/>
    </source>
</evidence>
<evidence type="ECO:0000256" key="3">
    <source>
        <dbReference type="ARBA" id="ARBA00022630"/>
    </source>
</evidence>
<dbReference type="PIRSF" id="PIRSF006621">
    <property type="entry name" value="Dus"/>
    <property type="match status" value="1"/>
</dbReference>
<feature type="binding site" evidence="13">
    <location>
        <position position="73"/>
    </location>
    <ligand>
        <name>FMN</name>
        <dbReference type="ChEBI" id="CHEBI:58210"/>
    </ligand>
</feature>
<evidence type="ECO:0000256" key="5">
    <source>
        <dbReference type="ARBA" id="ARBA00022694"/>
    </source>
</evidence>
<dbReference type="PANTHER" id="PTHR45846:SF1">
    <property type="entry name" value="TRNA-DIHYDROURIDINE(47) SYNTHASE [NAD(P)(+)]-LIKE"/>
    <property type="match status" value="1"/>
</dbReference>